<reference evidence="1 2" key="1">
    <citation type="submission" date="2017-06" db="EMBL/GenBank/DDBJ databases">
        <title>Raineya orbicola gen. nov., sp. nov. a slightly thermophilic bacterium of the phylum Bacteroidetes and the description of Raineyaceae fam. nov.</title>
        <authorList>
            <person name="Albuquerque L."/>
            <person name="Polonia A.R.M."/>
            <person name="Barroso C."/>
            <person name="Froufe H.J.C."/>
            <person name="Lage O."/>
            <person name="Lobo-Da-Cunha A."/>
            <person name="Egas C."/>
            <person name="Da Costa M.S."/>
        </authorList>
    </citation>
    <scope>NUCLEOTIDE SEQUENCE [LARGE SCALE GENOMIC DNA]</scope>
    <source>
        <strain evidence="1 2">SPSPC-11</strain>
    </source>
</reference>
<gene>
    <name evidence="1" type="ORF">Rain11_1585</name>
</gene>
<organism evidence="1 2">
    <name type="scientific">Raineya orbicola</name>
    <dbReference type="NCBI Taxonomy" id="2016530"/>
    <lineage>
        <taxon>Bacteria</taxon>
        <taxon>Pseudomonadati</taxon>
        <taxon>Bacteroidota</taxon>
        <taxon>Cytophagia</taxon>
        <taxon>Cytophagales</taxon>
        <taxon>Raineyaceae</taxon>
        <taxon>Raineya</taxon>
    </lineage>
</organism>
<evidence type="ECO:0008006" key="3">
    <source>
        <dbReference type="Google" id="ProtNLM"/>
    </source>
</evidence>
<keyword evidence="2" id="KW-1185">Reference proteome</keyword>
<dbReference type="AlphaFoldDB" id="A0A2N3IE58"/>
<accession>A0A2N3IE58</accession>
<protein>
    <recommendedName>
        <fullName evidence="3">Lipocalin-like domain</fullName>
    </recommendedName>
</protein>
<sequence length="160" mass="18588">MTNLQVFKNKKLIFKILRLMRKNILLILPFLGLLFACKKYEFVEPVSLRETIQKLWIMQKVEVTENGLPADDVAKYNGFTIKFEAEKYYVSNGYEAFPLPEGRWGFDDAAFSIIDFDGQVKATVTKLDASSLHFTFTRKGRTINGRIPDRTFKFELVAFR</sequence>
<dbReference type="EMBL" id="NKXO01000023">
    <property type="protein sequence ID" value="PKQ68607.1"/>
    <property type="molecule type" value="Genomic_DNA"/>
</dbReference>
<evidence type="ECO:0000313" key="2">
    <source>
        <dbReference type="Proteomes" id="UP000233387"/>
    </source>
</evidence>
<comment type="caution">
    <text evidence="1">The sequence shown here is derived from an EMBL/GenBank/DDBJ whole genome shotgun (WGS) entry which is preliminary data.</text>
</comment>
<proteinExistence type="predicted"/>
<name>A0A2N3IE58_9BACT</name>
<evidence type="ECO:0000313" key="1">
    <source>
        <dbReference type="EMBL" id="PKQ68607.1"/>
    </source>
</evidence>
<dbReference type="Proteomes" id="UP000233387">
    <property type="component" value="Unassembled WGS sequence"/>
</dbReference>